<feature type="transmembrane region" description="Helical" evidence="1">
    <location>
        <begin position="153"/>
        <end position="173"/>
    </location>
</feature>
<comment type="caution">
    <text evidence="2">The sequence shown here is derived from an EMBL/GenBank/DDBJ whole genome shotgun (WGS) entry which is preliminary data.</text>
</comment>
<name>A0ABU3S3K7_9HYPH</name>
<gene>
    <name evidence="2" type="ORF">RKE40_05710</name>
</gene>
<keyword evidence="1" id="KW-1133">Transmembrane helix</keyword>
<dbReference type="InterPro" id="IPR046740">
    <property type="entry name" value="DUF6790"/>
</dbReference>
<organism evidence="2 3">
    <name type="scientific">Bosea rubneri</name>
    <dbReference type="NCBI Taxonomy" id="3075434"/>
    <lineage>
        <taxon>Bacteria</taxon>
        <taxon>Pseudomonadati</taxon>
        <taxon>Pseudomonadota</taxon>
        <taxon>Alphaproteobacteria</taxon>
        <taxon>Hyphomicrobiales</taxon>
        <taxon>Boseaceae</taxon>
        <taxon>Bosea</taxon>
    </lineage>
</organism>
<protein>
    <submittedName>
        <fullName evidence="2">DUF6790 family protein</fullName>
    </submittedName>
</protein>
<keyword evidence="1" id="KW-0812">Transmembrane</keyword>
<evidence type="ECO:0000256" key="1">
    <source>
        <dbReference type="SAM" id="Phobius"/>
    </source>
</evidence>
<reference evidence="2 3" key="1">
    <citation type="submission" date="2023-09" db="EMBL/GenBank/DDBJ databases">
        <title>Whole genome shotgun sequencing (WGS) of Bosea sp. ZW T0_25, isolated from stored onions (Allium cepa).</title>
        <authorList>
            <person name="Stoll D.A."/>
            <person name="Huch M."/>
        </authorList>
    </citation>
    <scope>NUCLEOTIDE SEQUENCE [LARGE SCALE GENOMIC DNA]</scope>
    <source>
        <strain evidence="2 3">ZW T0_25</strain>
    </source>
</reference>
<dbReference type="RefSeq" id="WP_316017271.1">
    <property type="nucleotide sequence ID" value="NZ_JAWDID010000005.1"/>
</dbReference>
<evidence type="ECO:0000313" key="3">
    <source>
        <dbReference type="Proteomes" id="UP001254257"/>
    </source>
</evidence>
<keyword evidence="3" id="KW-1185">Reference proteome</keyword>
<feature type="transmembrane region" description="Helical" evidence="1">
    <location>
        <begin position="99"/>
        <end position="115"/>
    </location>
</feature>
<dbReference type="EMBL" id="JAWDID010000005">
    <property type="protein sequence ID" value="MDU0339364.1"/>
    <property type="molecule type" value="Genomic_DNA"/>
</dbReference>
<feature type="transmembrane region" description="Helical" evidence="1">
    <location>
        <begin position="57"/>
        <end position="79"/>
    </location>
</feature>
<feature type="transmembrane region" description="Helical" evidence="1">
    <location>
        <begin position="122"/>
        <end position="141"/>
    </location>
</feature>
<accession>A0ABU3S3K7</accession>
<dbReference type="Proteomes" id="UP001254257">
    <property type="component" value="Unassembled WGS sequence"/>
</dbReference>
<proteinExistence type="predicted"/>
<feature type="transmembrane region" description="Helical" evidence="1">
    <location>
        <begin position="23"/>
        <end position="45"/>
    </location>
</feature>
<evidence type="ECO:0000313" key="2">
    <source>
        <dbReference type="EMBL" id="MDU0339364.1"/>
    </source>
</evidence>
<keyword evidence="1" id="KW-0472">Membrane</keyword>
<sequence>MASTGSFSHSGRQARPETVMIEAIIRLVLGNLTPLLFVLAFVMACCLKAPPSHGMRLFNWLLLLPVGLGGVWSGGFHVFFPEIASRSIGWQPSPFEYEIGVADIAMGITAIVSFWRPLAFKAAVILCVVLFYFGVAANHVHDAFAGGNFAPNNFGALLAVTIAQIILLPLLYLRAKRETGGE</sequence>
<dbReference type="Pfam" id="PF20589">
    <property type="entry name" value="DUF6790"/>
    <property type="match status" value="1"/>
</dbReference>